<evidence type="ECO:0000313" key="1">
    <source>
        <dbReference type="EMBL" id="ADQ46610.1"/>
    </source>
</evidence>
<keyword evidence="2" id="KW-1185">Reference proteome</keyword>
<accession>E4SFT5</accession>
<evidence type="ECO:0000313" key="2">
    <source>
        <dbReference type="Proteomes" id="UP000006835"/>
    </source>
</evidence>
<organism evidence="1 2">
    <name type="scientific">Caldicellulosiruptor kronotskyensis (strain DSM 18902 / VKM B-2412 / 2002)</name>
    <dbReference type="NCBI Taxonomy" id="632348"/>
    <lineage>
        <taxon>Bacteria</taxon>
        <taxon>Bacillati</taxon>
        <taxon>Bacillota</taxon>
        <taxon>Bacillota incertae sedis</taxon>
        <taxon>Caldicellulosiruptorales</taxon>
        <taxon>Caldicellulosiruptoraceae</taxon>
        <taxon>Caldicellulosiruptor</taxon>
    </lineage>
</organism>
<dbReference type="HOGENOM" id="CLU_3363914_0_0_9"/>
<name>E4SFT5_CALK2</name>
<dbReference type="Proteomes" id="UP000006835">
    <property type="component" value="Chromosome"/>
</dbReference>
<reference evidence="1 2" key="2">
    <citation type="journal article" date="2011" name="J. Bacteriol.">
        <title>Complete genome sequences for the anaerobic, extremely thermophilic plant biomass-degrading bacteria Caldicellulosiruptor hydrothermalis, Caldicellulosiruptor kristjanssonii, Caldicellulosiruptor kronotskyensis, Caldicellulosiruptor owensenis, and Caldicellulosiruptor lactoaceticus.</title>
        <authorList>
            <person name="Blumer-Schuette S.E."/>
            <person name="Ozdemir I."/>
            <person name="Mistry D."/>
            <person name="Lucas S."/>
            <person name="Lapidus A."/>
            <person name="Cheng J.F."/>
            <person name="Goodwin L.A."/>
            <person name="Pitluck S."/>
            <person name="Land M.L."/>
            <person name="Hauser L.J."/>
            <person name="Woyke T."/>
            <person name="Mikhailova N."/>
            <person name="Pati A."/>
            <person name="Kyrpides N.C."/>
            <person name="Ivanova N."/>
            <person name="Detter J.C."/>
            <person name="Walston-Davenport K."/>
            <person name="Han S."/>
            <person name="Adams M.W."/>
            <person name="Kelly R.M."/>
        </authorList>
    </citation>
    <scope>NUCLEOTIDE SEQUENCE [LARGE SCALE GENOMIC DNA]</scope>
    <source>
        <strain evidence="2">DSM 18902 / VKM B-2412 / 2002</strain>
    </source>
</reference>
<dbReference type="AlphaFoldDB" id="E4SFT5"/>
<gene>
    <name evidence="1" type="ordered locus">Calkro_1760</name>
</gene>
<dbReference type="KEGG" id="ckn:Calkro_1760"/>
<proteinExistence type="predicted"/>
<protein>
    <submittedName>
        <fullName evidence="1">Uncharacterized protein</fullName>
    </submittedName>
</protein>
<dbReference type="EMBL" id="CP002330">
    <property type="protein sequence ID" value="ADQ46610.1"/>
    <property type="molecule type" value="Genomic_DNA"/>
</dbReference>
<sequence length="35" mass="3812">MSSTRAKQDIVTEGLDFLKLAKSLITLILSVYAKG</sequence>
<reference key="1">
    <citation type="submission" date="2010-11" db="EMBL/GenBank/DDBJ databases">
        <title>Complete sequence of Caldicellulosiruptor kronotskyensis 2002.</title>
        <authorList>
            <consortium name="US DOE Joint Genome Institute"/>
            <person name="Lucas S."/>
            <person name="Copeland A."/>
            <person name="Lapidus A."/>
            <person name="Cheng J.-F."/>
            <person name="Bruce D."/>
            <person name="Goodwin L."/>
            <person name="Pitluck S."/>
            <person name="Davenport K."/>
            <person name="Detter J.C."/>
            <person name="Han C."/>
            <person name="Tapia R."/>
            <person name="Land M."/>
            <person name="Hauser L."/>
            <person name="Jeffries C."/>
            <person name="Kyrpides N."/>
            <person name="Ivanova N."/>
            <person name="Mikhailova N."/>
            <person name="Blumer-Schuette S.E."/>
            <person name="Kelly R.M."/>
            <person name="Woyke T."/>
        </authorList>
    </citation>
    <scope>NUCLEOTIDE SEQUENCE</scope>
    <source>
        <strain>2002</strain>
    </source>
</reference>